<dbReference type="RefSeq" id="WP_063364299.1">
    <property type="nucleotide sequence ID" value="NZ_AUXZ01000141.1"/>
</dbReference>
<reference evidence="2 3" key="1">
    <citation type="submission" date="2013-07" db="EMBL/GenBank/DDBJ databases">
        <title>Comparative Genomic and Metabolomic Analysis of Twelve Strains of Pseudoalteromonas luteoviolacea.</title>
        <authorList>
            <person name="Vynne N.G."/>
            <person name="Mansson M."/>
            <person name="Gram L."/>
        </authorList>
    </citation>
    <scope>NUCLEOTIDE SEQUENCE [LARGE SCALE GENOMIC DNA]</scope>
    <source>
        <strain evidence="2 3">H33</strain>
    </source>
</reference>
<dbReference type="EMBL" id="AUXZ01000141">
    <property type="protein sequence ID" value="KZN44448.1"/>
    <property type="molecule type" value="Genomic_DNA"/>
</dbReference>
<dbReference type="Proteomes" id="UP000076503">
    <property type="component" value="Unassembled WGS sequence"/>
</dbReference>
<proteinExistence type="predicted"/>
<evidence type="ECO:0000313" key="2">
    <source>
        <dbReference type="EMBL" id="KZN44448.1"/>
    </source>
</evidence>
<dbReference type="OrthoDB" id="6291037at2"/>
<evidence type="ECO:0000256" key="1">
    <source>
        <dbReference type="SAM" id="SignalP"/>
    </source>
</evidence>
<keyword evidence="1" id="KW-0732">Signal</keyword>
<feature type="chain" id="PRO_5007883253" description="Spore coat protein U domain-containing protein" evidence="1">
    <location>
        <begin position="22"/>
        <end position="118"/>
    </location>
</feature>
<name>A0A166ZLW9_9GAMM</name>
<sequence length="118" mass="12770">MKSLKALFLVTGSLFASSVYSANVTCEIFTEGGGLNLSGQDCYAINLTNENYARVVFTINDLTNLVNAHVWQGCRASNNAKSCSSYVRAGSTTSASAIVLYKDGTWDRTNRSTATFEF</sequence>
<protein>
    <recommendedName>
        <fullName evidence="4">Spore coat protein U domain-containing protein</fullName>
    </recommendedName>
</protein>
<dbReference type="AlphaFoldDB" id="A0A166ZLW9"/>
<feature type="signal peptide" evidence="1">
    <location>
        <begin position="1"/>
        <end position="21"/>
    </location>
</feature>
<accession>A0A166ZLW9</accession>
<evidence type="ECO:0000313" key="3">
    <source>
        <dbReference type="Proteomes" id="UP000076503"/>
    </source>
</evidence>
<comment type="caution">
    <text evidence="2">The sequence shown here is derived from an EMBL/GenBank/DDBJ whole genome shotgun (WGS) entry which is preliminary data.</text>
</comment>
<gene>
    <name evidence="2" type="ORF">N476_05485</name>
</gene>
<dbReference type="PATRIC" id="fig|1365251.3.peg.5221"/>
<evidence type="ECO:0008006" key="4">
    <source>
        <dbReference type="Google" id="ProtNLM"/>
    </source>
</evidence>
<organism evidence="2 3">
    <name type="scientific">Pseudoalteromonas luteoviolacea H33</name>
    <dbReference type="NCBI Taxonomy" id="1365251"/>
    <lineage>
        <taxon>Bacteria</taxon>
        <taxon>Pseudomonadati</taxon>
        <taxon>Pseudomonadota</taxon>
        <taxon>Gammaproteobacteria</taxon>
        <taxon>Alteromonadales</taxon>
        <taxon>Pseudoalteromonadaceae</taxon>
        <taxon>Pseudoalteromonas</taxon>
    </lineage>
</organism>